<dbReference type="Proteomes" id="UP001476950">
    <property type="component" value="Unassembled WGS sequence"/>
</dbReference>
<evidence type="ECO:0000313" key="2">
    <source>
        <dbReference type="Proteomes" id="UP001476950"/>
    </source>
</evidence>
<keyword evidence="2" id="KW-1185">Reference proteome</keyword>
<reference evidence="1 2" key="1">
    <citation type="submission" date="2022-04" db="EMBL/GenBank/DDBJ databases">
        <title>Positive selection, recombination, and allopatry shape intraspecific diversity of widespread and dominant cyanobacteria.</title>
        <authorList>
            <person name="Wei J."/>
            <person name="Shu W."/>
            <person name="Hu C."/>
        </authorList>
    </citation>
    <scope>NUCLEOTIDE SEQUENCE [LARGE SCALE GENOMIC DNA]</scope>
    <source>
        <strain evidence="1 2">AS-A4</strain>
    </source>
</reference>
<gene>
    <name evidence="1" type="ORF">NDI38_10350</name>
</gene>
<protein>
    <submittedName>
        <fullName evidence="1">Uncharacterized protein</fullName>
    </submittedName>
</protein>
<proteinExistence type="predicted"/>
<dbReference type="RefSeq" id="WP_190448199.1">
    <property type="nucleotide sequence ID" value="NZ_JAMPLM010000007.1"/>
</dbReference>
<organism evidence="1 2">
    <name type="scientific">Stenomitos frigidus AS-A4</name>
    <dbReference type="NCBI Taxonomy" id="2933935"/>
    <lineage>
        <taxon>Bacteria</taxon>
        <taxon>Bacillati</taxon>
        <taxon>Cyanobacteriota</taxon>
        <taxon>Cyanophyceae</taxon>
        <taxon>Leptolyngbyales</taxon>
        <taxon>Leptolyngbyaceae</taxon>
        <taxon>Stenomitos</taxon>
    </lineage>
</organism>
<comment type="caution">
    <text evidence="1">The sequence shown here is derived from an EMBL/GenBank/DDBJ whole genome shotgun (WGS) entry which is preliminary data.</text>
</comment>
<evidence type="ECO:0000313" key="1">
    <source>
        <dbReference type="EMBL" id="MEP1058836.1"/>
    </source>
</evidence>
<accession>A0ABV0KHX9</accession>
<dbReference type="EMBL" id="JAMPLM010000007">
    <property type="protein sequence ID" value="MEP1058836.1"/>
    <property type="molecule type" value="Genomic_DNA"/>
</dbReference>
<sequence length="132" mass="15277">MKLTLDTTQANASQMKRLKTLMALLKKAQAFQNTTVRVVHHYTRQEWERDFTFESLDGSKQCYLRGHGGMIQQGDYMVVQSGSDIVRYQIDEIDYDTHASNGWLALLHPCYQQVADYRFRMQSADLSFTTSV</sequence>
<name>A0ABV0KHX9_9CYAN</name>